<dbReference type="Proteomes" id="UP001595789">
    <property type="component" value="Unassembled WGS sequence"/>
</dbReference>
<comment type="caution">
    <text evidence="1">The sequence shown here is derived from an EMBL/GenBank/DDBJ whole genome shotgun (WGS) entry which is preliminary data.</text>
</comment>
<name>A0ABV8PFY4_9SPHI</name>
<gene>
    <name evidence="1" type="ORF">ACFOWA_18735</name>
</gene>
<evidence type="ECO:0000313" key="1">
    <source>
        <dbReference type="EMBL" id="MFC4213237.1"/>
    </source>
</evidence>
<keyword evidence="2" id="KW-1185">Reference proteome</keyword>
<proteinExistence type="predicted"/>
<organism evidence="1 2">
    <name type="scientific">Pedobacter lithocola</name>
    <dbReference type="NCBI Taxonomy" id="1908239"/>
    <lineage>
        <taxon>Bacteria</taxon>
        <taxon>Pseudomonadati</taxon>
        <taxon>Bacteroidota</taxon>
        <taxon>Sphingobacteriia</taxon>
        <taxon>Sphingobacteriales</taxon>
        <taxon>Sphingobacteriaceae</taxon>
        <taxon>Pedobacter</taxon>
    </lineage>
</organism>
<sequence>MKSDASKYVLICFFAVMLLLKTTGASSVFLDSFKNTEYSIANQDGTEKEEKKIESEYFDNNLFLVQHVKIPVLVKVKESYPTNNALLSYFPEVLTPPPSGIS</sequence>
<dbReference type="RefSeq" id="WP_378988248.1">
    <property type="nucleotide sequence ID" value="NZ_JBHSBW010000016.1"/>
</dbReference>
<reference evidence="2" key="1">
    <citation type="journal article" date="2019" name="Int. J. Syst. Evol. Microbiol.">
        <title>The Global Catalogue of Microorganisms (GCM) 10K type strain sequencing project: providing services to taxonomists for standard genome sequencing and annotation.</title>
        <authorList>
            <consortium name="The Broad Institute Genomics Platform"/>
            <consortium name="The Broad Institute Genome Sequencing Center for Infectious Disease"/>
            <person name="Wu L."/>
            <person name="Ma J."/>
        </authorList>
    </citation>
    <scope>NUCLEOTIDE SEQUENCE [LARGE SCALE GENOMIC DNA]</scope>
    <source>
        <strain evidence="2">CCM 8691</strain>
    </source>
</reference>
<dbReference type="EMBL" id="JBHSBW010000016">
    <property type="protein sequence ID" value="MFC4213237.1"/>
    <property type="molecule type" value="Genomic_DNA"/>
</dbReference>
<evidence type="ECO:0000313" key="2">
    <source>
        <dbReference type="Proteomes" id="UP001595789"/>
    </source>
</evidence>
<accession>A0ABV8PFY4</accession>
<protein>
    <submittedName>
        <fullName evidence="1">Uncharacterized protein</fullName>
    </submittedName>
</protein>